<dbReference type="AlphaFoldDB" id="A0A109UL34"/>
<dbReference type="InterPro" id="IPR016161">
    <property type="entry name" value="Ald_DH/histidinol_DH"/>
</dbReference>
<dbReference type="KEGG" id="hco:LOKO_00792"/>
<keyword evidence="4" id="KW-1185">Reference proteome</keyword>
<dbReference type="Pfam" id="PF00171">
    <property type="entry name" value="Aldedh"/>
    <property type="match status" value="1"/>
</dbReference>
<reference evidence="3 4" key="1">
    <citation type="journal article" date="2016" name="Genome Announc.">
        <title>Draft Genome Sequence of 'Halomonas chromatireducens' Strain AGD 8-3, a Haloalkaliphilic Chromate- and Selenite-Reducing Gammaproteobacterium.</title>
        <authorList>
            <person name="Sharko F.S."/>
            <person name="Shapovalova A.A."/>
            <person name="Tsygankova S.V."/>
            <person name="Komova A.V."/>
            <person name="Boulygina E.S."/>
            <person name="Teslyuk A.B."/>
            <person name="Gotovtsev P.M."/>
            <person name="Namsaraev Z.B."/>
            <person name="Khijniak T.V."/>
            <person name="Nedoluzhko A.V."/>
            <person name="Vasilov R.G."/>
        </authorList>
    </citation>
    <scope>NUCLEOTIDE SEQUENCE [LARGE SCALE GENOMIC DNA]</scope>
    <source>
        <strain evidence="3 4">AGD 8-3</strain>
    </source>
</reference>
<evidence type="ECO:0000313" key="3">
    <source>
        <dbReference type="EMBL" id="AMC99873.1"/>
    </source>
</evidence>
<dbReference type="PATRIC" id="fig|507626.3.peg.783"/>
<accession>A0A109UL34</accession>
<dbReference type="InterPro" id="IPR050740">
    <property type="entry name" value="Aldehyde_DH_Superfamily"/>
</dbReference>
<gene>
    <name evidence="3" type="ORF">LOKO_00792</name>
</gene>
<dbReference type="PANTHER" id="PTHR43353">
    <property type="entry name" value="SUCCINATE-SEMIALDEHYDE DEHYDROGENASE, MITOCHONDRIAL"/>
    <property type="match status" value="1"/>
</dbReference>
<dbReference type="Proteomes" id="UP000063387">
    <property type="component" value="Chromosome"/>
</dbReference>
<evidence type="ECO:0000259" key="2">
    <source>
        <dbReference type="Pfam" id="PF00171"/>
    </source>
</evidence>
<dbReference type="EC" id="1.2.1.26" evidence="3"/>
<organism evidence="3 4">
    <name type="scientific">Halomonas chromatireducens</name>
    <dbReference type="NCBI Taxonomy" id="507626"/>
    <lineage>
        <taxon>Bacteria</taxon>
        <taxon>Pseudomonadati</taxon>
        <taxon>Pseudomonadota</taxon>
        <taxon>Gammaproteobacteria</taxon>
        <taxon>Oceanospirillales</taxon>
        <taxon>Halomonadaceae</taxon>
        <taxon>Halomonas</taxon>
    </lineage>
</organism>
<dbReference type="InterPro" id="IPR015590">
    <property type="entry name" value="Aldehyde_DH_dom"/>
</dbReference>
<dbReference type="GO" id="GO:0047533">
    <property type="term" value="F:2,5-dioxovalerate dehydrogenase (NADP+) activity"/>
    <property type="evidence" value="ECO:0007669"/>
    <property type="project" value="UniProtKB-EC"/>
</dbReference>
<dbReference type="EMBL" id="CP014226">
    <property type="protein sequence ID" value="AMC99873.1"/>
    <property type="molecule type" value="Genomic_DNA"/>
</dbReference>
<dbReference type="InterPro" id="IPR016162">
    <property type="entry name" value="Ald_DH_N"/>
</dbReference>
<proteinExistence type="predicted"/>
<name>A0A109UL34_9GAMM</name>
<dbReference type="PANTHER" id="PTHR43353:SF3">
    <property type="entry name" value="ALDEHYDE DEHYDROGENASE-RELATED"/>
    <property type="match status" value="1"/>
</dbReference>
<feature type="domain" description="Aldehyde dehydrogenase" evidence="2">
    <location>
        <begin position="16"/>
        <end position="203"/>
    </location>
</feature>
<dbReference type="Gene3D" id="3.40.605.10">
    <property type="entry name" value="Aldehyde Dehydrogenase, Chain A, domain 1"/>
    <property type="match status" value="1"/>
</dbReference>
<evidence type="ECO:0000313" key="4">
    <source>
        <dbReference type="Proteomes" id="UP000063387"/>
    </source>
</evidence>
<dbReference type="STRING" id="507626.LOKO_00792"/>
<reference evidence="3 4" key="2">
    <citation type="submission" date="2016-02" db="EMBL/GenBank/DDBJ databases">
        <authorList>
            <person name="Wen L."/>
            <person name="He K."/>
            <person name="Yang H."/>
        </authorList>
    </citation>
    <scope>NUCLEOTIDE SEQUENCE [LARGE SCALE GENOMIC DNA]</scope>
    <source>
        <strain evidence="3 4">AGD 8-3</strain>
    </source>
</reference>
<sequence>MSLQGKLLIGREAVSGSSTPIHGVNPATGETLEPTYVGGSKAEVERACELAEAAFGAYRETTLEQRATFLETIAAEIEAIGDGLIERAMAETGLPRARLEGERGRTCGQLRLFAAVVRAGEWLDVRLDPAMPDREPMPRADLRQRHIPLGPVAVFGASNFPLAFSVAGGDTASALAAGCPVIVKGHSAHPGTSELVGRAVQNAVETDVLLAPHNPCVGST</sequence>
<evidence type="ECO:0000256" key="1">
    <source>
        <dbReference type="ARBA" id="ARBA00023002"/>
    </source>
</evidence>
<keyword evidence="1 3" id="KW-0560">Oxidoreductase</keyword>
<protein>
    <submittedName>
        <fullName evidence="3">Alpha-ketoglutaric semialdehyde dehydrogenase</fullName>
        <ecNumber evidence="3">1.2.1.26</ecNumber>
    </submittedName>
</protein>
<dbReference type="SUPFAM" id="SSF53720">
    <property type="entry name" value="ALDH-like"/>
    <property type="match status" value="1"/>
</dbReference>